<protein>
    <submittedName>
        <fullName evidence="3">Uncharacterized protein</fullName>
    </submittedName>
</protein>
<evidence type="ECO:0000256" key="1">
    <source>
        <dbReference type="SAM" id="MobiDB-lite"/>
    </source>
</evidence>
<dbReference type="AlphaFoldDB" id="A0A9P7XWF4"/>
<keyword evidence="2" id="KW-0732">Signal</keyword>
<reference evidence="3" key="1">
    <citation type="submission" date="2021-06" db="EMBL/GenBank/DDBJ databases">
        <title>Genome Sequence of Mortierella hyaline Strain SCG-10, a Cold-Adapted, Nitrate-Reducing Fungus Isolated from Soil in Minnesota, USA.</title>
        <authorList>
            <person name="Aldossari N."/>
        </authorList>
    </citation>
    <scope>NUCLEOTIDE SEQUENCE</scope>
    <source>
        <strain evidence="3">SCG-10</strain>
    </source>
</reference>
<feature type="chain" id="PRO_5040517345" evidence="2">
    <location>
        <begin position="28"/>
        <end position="184"/>
    </location>
</feature>
<keyword evidence="4" id="KW-1185">Reference proteome</keyword>
<dbReference type="OrthoDB" id="2433426at2759"/>
<organism evidence="3 4">
    <name type="scientific">Linnemannia hyalina</name>
    <dbReference type="NCBI Taxonomy" id="64524"/>
    <lineage>
        <taxon>Eukaryota</taxon>
        <taxon>Fungi</taxon>
        <taxon>Fungi incertae sedis</taxon>
        <taxon>Mucoromycota</taxon>
        <taxon>Mortierellomycotina</taxon>
        <taxon>Mortierellomycetes</taxon>
        <taxon>Mortierellales</taxon>
        <taxon>Mortierellaceae</taxon>
        <taxon>Linnemannia</taxon>
    </lineage>
</organism>
<gene>
    <name evidence="3" type="ORF">KI688_012251</name>
</gene>
<evidence type="ECO:0000256" key="2">
    <source>
        <dbReference type="SAM" id="SignalP"/>
    </source>
</evidence>
<accession>A0A9P7XWF4</accession>
<evidence type="ECO:0000313" key="3">
    <source>
        <dbReference type="EMBL" id="KAG9067468.1"/>
    </source>
</evidence>
<feature type="compositionally biased region" description="Pro residues" evidence="1">
    <location>
        <begin position="34"/>
        <end position="46"/>
    </location>
</feature>
<dbReference type="EMBL" id="JAHRHY010000008">
    <property type="protein sequence ID" value="KAG9067468.1"/>
    <property type="molecule type" value="Genomic_DNA"/>
</dbReference>
<feature type="region of interest" description="Disordered" evidence="1">
    <location>
        <begin position="30"/>
        <end position="64"/>
    </location>
</feature>
<feature type="signal peptide" evidence="2">
    <location>
        <begin position="1"/>
        <end position="27"/>
    </location>
</feature>
<name>A0A9P7XWF4_9FUNG</name>
<proteinExistence type="predicted"/>
<comment type="caution">
    <text evidence="3">The sequence shown here is derived from an EMBL/GenBank/DDBJ whole genome shotgun (WGS) entry which is preliminary data.</text>
</comment>
<dbReference type="Proteomes" id="UP000707451">
    <property type="component" value="Unassembled WGS sequence"/>
</dbReference>
<evidence type="ECO:0000313" key="4">
    <source>
        <dbReference type="Proteomes" id="UP000707451"/>
    </source>
</evidence>
<feature type="compositionally biased region" description="Low complexity" evidence="1">
    <location>
        <begin position="48"/>
        <end position="64"/>
    </location>
</feature>
<sequence>MAAFIKRLRLTVILLVILSLFILSVAAQDEPSPSAEPTPDPTPEPSASPSFTPTDIPSPSDSISAGIPTATSTVPVVSTPTPTPVFTTSTDCQACKPDYNIISACVQRIPKTANLTMITQVLPFYQCICPDNMIEALQHCSTCLRSSGQLNFLVPTLYNVTNQEVKAMNEDDFSEDAVLSWQQE</sequence>